<keyword evidence="2" id="KW-0479">Metal-binding</keyword>
<reference evidence="6 7" key="1">
    <citation type="submission" date="2021-01" db="EMBL/GenBank/DDBJ databases">
        <title>Whole genome shotgun sequence of Asanoa siamensis NBRC 107932.</title>
        <authorList>
            <person name="Komaki H."/>
            <person name="Tamura T."/>
        </authorList>
    </citation>
    <scope>NUCLEOTIDE SEQUENCE [LARGE SCALE GENOMIC DNA]</scope>
    <source>
        <strain evidence="6 7">NBRC 107932</strain>
    </source>
</reference>
<keyword evidence="5" id="KW-0119">Carbohydrate metabolism</keyword>
<dbReference type="InterPro" id="IPR006879">
    <property type="entry name" value="YdjC-like"/>
</dbReference>
<proteinExistence type="predicted"/>
<gene>
    <name evidence="6" type="primary">chbG</name>
    <name evidence="6" type="ORF">Asi02nite_16260</name>
</gene>
<dbReference type="InterPro" id="IPR011330">
    <property type="entry name" value="Glyco_hydro/deAcase_b/a-brl"/>
</dbReference>
<evidence type="ECO:0000256" key="5">
    <source>
        <dbReference type="ARBA" id="ARBA00023277"/>
    </source>
</evidence>
<evidence type="ECO:0000256" key="1">
    <source>
        <dbReference type="ARBA" id="ARBA00001946"/>
    </source>
</evidence>
<comment type="cofactor">
    <cofactor evidence="1">
        <name>Mg(2+)</name>
        <dbReference type="ChEBI" id="CHEBI:18420"/>
    </cofactor>
</comment>
<dbReference type="Pfam" id="PF04794">
    <property type="entry name" value="YdjC"/>
    <property type="match status" value="1"/>
</dbReference>
<dbReference type="Proteomes" id="UP000604117">
    <property type="component" value="Unassembled WGS sequence"/>
</dbReference>
<dbReference type="SUPFAM" id="SSF88713">
    <property type="entry name" value="Glycoside hydrolase/deacetylase"/>
    <property type="match status" value="1"/>
</dbReference>
<sequence>MTRRLIVNADDYGLSEELSRGVLAAHDRGVVTGTSVLAVGPAVGTAAGWLRDRPALDVGAHLALVGEDPPLLSPREVPTLVDRRGRFPLRWRAFLLAAVTGRVDPADVRREFAAQLDRLTRDLRLTLTHVDTHQHLHLFPPVGRIVTDLAVERGIPAVRLPTSAARGPQGAWIRHWSRALAGRLRAAGLAFPAAYGGLDEAGGLTLDRARELVTRLAAGPAPVIEINCHPGTPSAADRARYAWGYRWEEELDALTNPALRAEVADLGLTLSGWRALTAR</sequence>
<name>A0ABQ4CLE0_9ACTN</name>
<dbReference type="CDD" id="cd10808">
    <property type="entry name" value="YdjC"/>
    <property type="match status" value="1"/>
</dbReference>
<keyword evidence="3" id="KW-0378">Hydrolase</keyword>
<dbReference type="RefSeq" id="WP_203711564.1">
    <property type="nucleotide sequence ID" value="NZ_BONE01000009.1"/>
</dbReference>
<evidence type="ECO:0000256" key="4">
    <source>
        <dbReference type="ARBA" id="ARBA00022842"/>
    </source>
</evidence>
<dbReference type="PANTHER" id="PTHR31609">
    <property type="entry name" value="YDJC DEACETYLASE FAMILY MEMBER"/>
    <property type="match status" value="1"/>
</dbReference>
<dbReference type="Gene3D" id="3.20.20.370">
    <property type="entry name" value="Glycoside hydrolase/deacetylase"/>
    <property type="match status" value="1"/>
</dbReference>
<keyword evidence="4" id="KW-0460">Magnesium</keyword>
<evidence type="ECO:0000256" key="2">
    <source>
        <dbReference type="ARBA" id="ARBA00022723"/>
    </source>
</evidence>
<evidence type="ECO:0000313" key="6">
    <source>
        <dbReference type="EMBL" id="GIF72108.1"/>
    </source>
</evidence>
<keyword evidence="7" id="KW-1185">Reference proteome</keyword>
<evidence type="ECO:0000313" key="7">
    <source>
        <dbReference type="Proteomes" id="UP000604117"/>
    </source>
</evidence>
<evidence type="ECO:0000256" key="3">
    <source>
        <dbReference type="ARBA" id="ARBA00022801"/>
    </source>
</evidence>
<accession>A0ABQ4CLE0</accession>
<organism evidence="6 7">
    <name type="scientific">Asanoa siamensis</name>
    <dbReference type="NCBI Taxonomy" id="926357"/>
    <lineage>
        <taxon>Bacteria</taxon>
        <taxon>Bacillati</taxon>
        <taxon>Actinomycetota</taxon>
        <taxon>Actinomycetes</taxon>
        <taxon>Micromonosporales</taxon>
        <taxon>Micromonosporaceae</taxon>
        <taxon>Asanoa</taxon>
    </lineage>
</organism>
<comment type="caution">
    <text evidence="6">The sequence shown here is derived from an EMBL/GenBank/DDBJ whole genome shotgun (WGS) entry which is preliminary data.</text>
</comment>
<dbReference type="PANTHER" id="PTHR31609:SF1">
    <property type="entry name" value="CARBOHYDRATE DEACETYLASE"/>
    <property type="match status" value="1"/>
</dbReference>
<protein>
    <submittedName>
        <fullName evidence="6">Chitooligosaccharide deacetylase</fullName>
    </submittedName>
</protein>
<dbReference type="EMBL" id="BONE01000009">
    <property type="protein sequence ID" value="GIF72108.1"/>
    <property type="molecule type" value="Genomic_DNA"/>
</dbReference>